<reference evidence="7 8" key="2">
    <citation type="submission" date="2018-03" db="EMBL/GenBank/DDBJ databases">
        <title>Draft genome of Pseudomonas putida strain KT-27.</title>
        <authorList>
            <person name="Yoshizawa S."/>
            <person name="Khan N.H."/>
            <person name="Nishimura M."/>
            <person name="Chiura H.X."/>
            <person name="Ogura Y."/>
            <person name="Hayashi T."/>
            <person name="Kogure K."/>
        </authorList>
    </citation>
    <scope>NUCLEOTIDE SEQUENCE [LARGE SCALE GENOMIC DNA]</scope>
    <source>
        <strain evidence="7 8">KT-27</strain>
    </source>
</reference>
<dbReference type="SUPFAM" id="SSF46785">
    <property type="entry name" value="Winged helix' DNA-binding domain"/>
    <property type="match status" value="1"/>
</dbReference>
<dbReference type="GO" id="GO:0003677">
    <property type="term" value="F:DNA binding"/>
    <property type="evidence" value="ECO:0007669"/>
    <property type="project" value="UniProtKB-KW"/>
</dbReference>
<dbReference type="SUPFAM" id="SSF53850">
    <property type="entry name" value="Periplasmic binding protein-like II"/>
    <property type="match status" value="1"/>
</dbReference>
<dbReference type="Proteomes" id="UP000237194">
    <property type="component" value="Unassembled WGS sequence"/>
</dbReference>
<dbReference type="PANTHER" id="PTHR30293:SF0">
    <property type="entry name" value="NITROGEN ASSIMILATION REGULATORY PROTEIN NAC"/>
    <property type="match status" value="1"/>
</dbReference>
<dbReference type="GO" id="GO:0003700">
    <property type="term" value="F:DNA-binding transcription factor activity"/>
    <property type="evidence" value="ECO:0007669"/>
    <property type="project" value="InterPro"/>
</dbReference>
<dbReference type="RefSeq" id="WP_103437650.1">
    <property type="nucleotide sequence ID" value="NZ_MIND01000018.1"/>
</dbReference>
<keyword evidence="4" id="KW-0010">Activator</keyword>
<keyword evidence="2" id="KW-0805">Transcription regulation</keyword>
<accession>A0A2S3WF88</accession>
<evidence type="ECO:0000256" key="1">
    <source>
        <dbReference type="ARBA" id="ARBA00009437"/>
    </source>
</evidence>
<dbReference type="GO" id="GO:2000142">
    <property type="term" value="P:regulation of DNA-templated transcription initiation"/>
    <property type="evidence" value="ECO:0007669"/>
    <property type="project" value="TreeGrafter"/>
</dbReference>
<evidence type="ECO:0000256" key="4">
    <source>
        <dbReference type="ARBA" id="ARBA00023159"/>
    </source>
</evidence>
<dbReference type="InterPro" id="IPR005119">
    <property type="entry name" value="LysR_subst-bd"/>
</dbReference>
<feature type="domain" description="HTH lysR-type" evidence="6">
    <location>
        <begin position="1"/>
        <end position="58"/>
    </location>
</feature>
<dbReference type="Pfam" id="PF03466">
    <property type="entry name" value="LysR_substrate"/>
    <property type="match status" value="1"/>
</dbReference>
<evidence type="ECO:0000256" key="3">
    <source>
        <dbReference type="ARBA" id="ARBA00023125"/>
    </source>
</evidence>
<comment type="caution">
    <text evidence="7">The sequence shown here is derived from an EMBL/GenBank/DDBJ whole genome shotgun (WGS) entry which is preliminary data.</text>
</comment>
<dbReference type="Pfam" id="PF00126">
    <property type="entry name" value="HTH_1"/>
    <property type="match status" value="1"/>
</dbReference>
<proteinExistence type="inferred from homology"/>
<evidence type="ECO:0000313" key="8">
    <source>
        <dbReference type="Proteomes" id="UP000237194"/>
    </source>
</evidence>
<dbReference type="FunFam" id="1.10.10.10:FF:000001">
    <property type="entry name" value="LysR family transcriptional regulator"/>
    <property type="match status" value="1"/>
</dbReference>
<dbReference type="InterPro" id="IPR036388">
    <property type="entry name" value="WH-like_DNA-bd_sf"/>
</dbReference>
<dbReference type="AlphaFoldDB" id="A0A2S3WF88"/>
<organism evidence="7 8">
    <name type="scientific">Pseudomonas putida</name>
    <name type="common">Arthrobacter siderocapsulatus</name>
    <dbReference type="NCBI Taxonomy" id="303"/>
    <lineage>
        <taxon>Bacteria</taxon>
        <taxon>Pseudomonadati</taxon>
        <taxon>Pseudomonadota</taxon>
        <taxon>Gammaproteobacteria</taxon>
        <taxon>Pseudomonadales</taxon>
        <taxon>Pseudomonadaceae</taxon>
        <taxon>Pseudomonas</taxon>
    </lineage>
</organism>
<evidence type="ECO:0000256" key="5">
    <source>
        <dbReference type="ARBA" id="ARBA00023163"/>
    </source>
</evidence>
<protein>
    <submittedName>
        <fullName evidence="7">LysR family transcriptional regulator</fullName>
    </submittedName>
</protein>
<dbReference type="InterPro" id="IPR000847">
    <property type="entry name" value="LysR_HTH_N"/>
</dbReference>
<dbReference type="PANTHER" id="PTHR30293">
    <property type="entry name" value="TRANSCRIPTIONAL REGULATORY PROTEIN NAC-RELATED"/>
    <property type="match status" value="1"/>
</dbReference>
<keyword evidence="3" id="KW-0238">DNA-binding</keyword>
<name>A0A2S3WF88_PSEPU</name>
<keyword evidence="5" id="KW-0804">Transcription</keyword>
<dbReference type="InterPro" id="IPR036390">
    <property type="entry name" value="WH_DNA-bd_sf"/>
</dbReference>
<dbReference type="Gene3D" id="1.10.10.10">
    <property type="entry name" value="Winged helix-like DNA-binding domain superfamily/Winged helix DNA-binding domain"/>
    <property type="match status" value="1"/>
</dbReference>
<dbReference type="EMBL" id="MIND01000018">
    <property type="protein sequence ID" value="POF89606.1"/>
    <property type="molecule type" value="Genomic_DNA"/>
</dbReference>
<comment type="similarity">
    <text evidence="1">Belongs to the LysR transcriptional regulatory family.</text>
</comment>
<evidence type="ECO:0000259" key="6">
    <source>
        <dbReference type="PROSITE" id="PS50931"/>
    </source>
</evidence>
<dbReference type="Gene3D" id="3.40.190.290">
    <property type="match status" value="1"/>
</dbReference>
<evidence type="ECO:0000256" key="2">
    <source>
        <dbReference type="ARBA" id="ARBA00023015"/>
    </source>
</evidence>
<reference evidence="7 8" key="1">
    <citation type="submission" date="2016-08" db="EMBL/GenBank/DDBJ databases">
        <authorList>
            <person name="Seilhamer J.J."/>
        </authorList>
    </citation>
    <scope>NUCLEOTIDE SEQUENCE [LARGE SCALE GENOMIC DNA]</scope>
    <source>
        <strain evidence="7 8">KT-27</strain>
    </source>
</reference>
<gene>
    <name evidence="7" type="ORF">BGP80_17205</name>
</gene>
<sequence length="308" mass="33268">MELRQLRYYLGVLEHGSLGRAALELGVGASALSQQLSKLEGELCTRLLTRTSTGVAPTAAGLAFQHHARLTLRQAEHAVLAAQSGRMSGYASVGLAPTTASILGLPLIARMRERYPDVRLHLVEMLSGYLVNQLNARHLDLAVLFQADVGPRLSLRPLLQERLFALVPTALVRAEWGDSLSLAQLKDLPLVLPSAQHGLRTTLRSAFERVGHEPDIVMEIDGLSLLMDAVCAGHAATIQPGATVARSLQAGLKVFEISDGDAERRNVMVSLAEDELSPAALATRIVLFDVARELVEQGRWPGARMLST</sequence>
<evidence type="ECO:0000313" key="7">
    <source>
        <dbReference type="EMBL" id="POF89606.1"/>
    </source>
</evidence>
<dbReference type="PROSITE" id="PS50931">
    <property type="entry name" value="HTH_LYSR"/>
    <property type="match status" value="1"/>
</dbReference>